<dbReference type="GO" id="GO:0005975">
    <property type="term" value="P:carbohydrate metabolic process"/>
    <property type="evidence" value="ECO:0007669"/>
    <property type="project" value="InterPro"/>
</dbReference>
<evidence type="ECO:0000313" key="5">
    <source>
        <dbReference type="Proteomes" id="UP000251891"/>
    </source>
</evidence>
<sequence length="381" mass="40217">MNVKLDLGRLDDAAALAAADPGDMLRQVATSAAQIREAQLRAAEAGLERLAEDGRPRAIVVTGMGGSGISGDVLAAVCGVGCPVPIITVRGYALPGWVGAADLVIAVSCSGGTEETLLVAREALRRGCRLLFIGGEESPLAEMAVQGRAPFVPVRSVGMPRSTLWGLSVPLILAARTLGLVSAPAEVLEAAALRLEEVSHRCRPDSESFVNPAKQLALDLAGSLPMVWGTSALAGTAAYRFCCQLNENAKYPGVYGELPEANHNQVVAFDGFFANRPGGGTGDLDDFFRDRSEDSETGLHLVVLRDTDEHPQVRKRREVSVELAQARGLGVTEIRAEGEHPLERIATLIALADYVTVYLAIALGVDPTPVSAIQELKARIV</sequence>
<evidence type="ECO:0000313" key="4">
    <source>
        <dbReference type="EMBL" id="RAY14271.1"/>
    </source>
</evidence>
<dbReference type="RefSeq" id="WP_111867796.1">
    <property type="nucleotide sequence ID" value="NZ_QLYX01000006.1"/>
</dbReference>
<name>A0A365H5A3_9ACTN</name>
<dbReference type="Pfam" id="PF10432">
    <property type="entry name" value="bact-PGI_C"/>
    <property type="match status" value="1"/>
</dbReference>
<comment type="caution">
    <text evidence="4">The sequence shown here is derived from an EMBL/GenBank/DDBJ whole genome shotgun (WGS) entry which is preliminary data.</text>
</comment>
<feature type="domain" description="SIS" evidence="3">
    <location>
        <begin position="47"/>
        <end position="190"/>
    </location>
</feature>
<gene>
    <name evidence="4" type="ORF">DPM19_14935</name>
</gene>
<dbReference type="Gene3D" id="3.40.50.10490">
    <property type="entry name" value="Glucose-6-phosphate isomerase like protein, domain 1"/>
    <property type="match status" value="2"/>
</dbReference>
<dbReference type="InterPro" id="IPR001347">
    <property type="entry name" value="SIS_dom"/>
</dbReference>
<evidence type="ECO:0000256" key="1">
    <source>
        <dbReference type="ARBA" id="ARBA00010523"/>
    </source>
</evidence>
<dbReference type="GO" id="GO:0097367">
    <property type="term" value="F:carbohydrate derivative binding"/>
    <property type="evidence" value="ECO:0007669"/>
    <property type="project" value="InterPro"/>
</dbReference>
<keyword evidence="2 4" id="KW-0413">Isomerase</keyword>
<dbReference type="InterPro" id="IPR046348">
    <property type="entry name" value="SIS_dom_sf"/>
</dbReference>
<evidence type="ECO:0000259" key="3">
    <source>
        <dbReference type="PROSITE" id="PS51464"/>
    </source>
</evidence>
<accession>A0A365H5A3</accession>
<dbReference type="GO" id="GO:0004476">
    <property type="term" value="F:mannose-6-phosphate isomerase activity"/>
    <property type="evidence" value="ECO:0007669"/>
    <property type="project" value="InterPro"/>
</dbReference>
<evidence type="ECO:0000256" key="2">
    <source>
        <dbReference type="ARBA" id="ARBA00023235"/>
    </source>
</evidence>
<dbReference type="AlphaFoldDB" id="A0A365H5A3"/>
<dbReference type="GO" id="GO:1901135">
    <property type="term" value="P:carbohydrate derivative metabolic process"/>
    <property type="evidence" value="ECO:0007669"/>
    <property type="project" value="InterPro"/>
</dbReference>
<comment type="similarity">
    <text evidence="1">Belongs to the PGI/PMI family.</text>
</comment>
<organism evidence="4 5">
    <name type="scientific">Actinomadura craniellae</name>
    <dbReference type="NCBI Taxonomy" id="2231787"/>
    <lineage>
        <taxon>Bacteria</taxon>
        <taxon>Bacillati</taxon>
        <taxon>Actinomycetota</taxon>
        <taxon>Actinomycetes</taxon>
        <taxon>Streptosporangiales</taxon>
        <taxon>Thermomonosporaceae</taxon>
        <taxon>Actinomadura</taxon>
    </lineage>
</organism>
<reference evidence="4 5" key="1">
    <citation type="submission" date="2018-06" db="EMBL/GenBank/DDBJ databases">
        <title>Actinomadura craniellae sp. nov. isolated from marine sponge Craniella sp.</title>
        <authorList>
            <person name="Li L."/>
            <person name="Xu Q.H."/>
            <person name="Lin H.W."/>
            <person name="Lu Y.H."/>
        </authorList>
    </citation>
    <scope>NUCLEOTIDE SEQUENCE [LARGE SCALE GENOMIC DNA]</scope>
    <source>
        <strain evidence="4 5">LHW63021</strain>
    </source>
</reference>
<keyword evidence="5" id="KW-1185">Reference proteome</keyword>
<dbReference type="PROSITE" id="PS51464">
    <property type="entry name" value="SIS"/>
    <property type="match status" value="1"/>
</dbReference>
<dbReference type="Proteomes" id="UP000251891">
    <property type="component" value="Unassembled WGS sequence"/>
</dbReference>
<dbReference type="EMBL" id="QLYX01000006">
    <property type="protein sequence ID" value="RAY14271.1"/>
    <property type="molecule type" value="Genomic_DNA"/>
</dbReference>
<dbReference type="SUPFAM" id="SSF53697">
    <property type="entry name" value="SIS domain"/>
    <property type="match status" value="1"/>
</dbReference>
<dbReference type="GO" id="GO:0004347">
    <property type="term" value="F:glucose-6-phosphate isomerase activity"/>
    <property type="evidence" value="ECO:0007669"/>
    <property type="project" value="InterPro"/>
</dbReference>
<dbReference type="CDD" id="cd05637">
    <property type="entry name" value="SIS_PGI_PMI_2"/>
    <property type="match status" value="1"/>
</dbReference>
<protein>
    <submittedName>
        <fullName evidence="4">Mannose-6-phosphate isomerase</fullName>
    </submittedName>
</protein>
<proteinExistence type="inferred from homology"/>
<dbReference type="InterPro" id="IPR019490">
    <property type="entry name" value="Glu6P/Mann6P_isomerase_C"/>
</dbReference>
<dbReference type="OrthoDB" id="5241724at2"/>